<dbReference type="InterPro" id="IPR002525">
    <property type="entry name" value="Transp_IS110-like_N"/>
</dbReference>
<protein>
    <submittedName>
        <fullName evidence="3">IS110 family transposase</fullName>
    </submittedName>
</protein>
<organism evidence="3 4">
    <name type="scientific">Belnapia mucosa</name>
    <dbReference type="NCBI Taxonomy" id="2804532"/>
    <lineage>
        <taxon>Bacteria</taxon>
        <taxon>Pseudomonadati</taxon>
        <taxon>Pseudomonadota</taxon>
        <taxon>Alphaproteobacteria</taxon>
        <taxon>Acetobacterales</taxon>
        <taxon>Roseomonadaceae</taxon>
        <taxon>Belnapia</taxon>
    </lineage>
</organism>
<evidence type="ECO:0000313" key="3">
    <source>
        <dbReference type="EMBL" id="MBL6458979.1"/>
    </source>
</evidence>
<reference evidence="3 4" key="1">
    <citation type="submission" date="2021-01" db="EMBL/GenBank/DDBJ databases">
        <title>Belnapia mucosa sp. nov. and Belnapia arida sp. nov., isolated from the Tabernas Desert (Almeria, Spain).</title>
        <authorList>
            <person name="Molina-Menor E."/>
            <person name="Vidal-Verdu A."/>
            <person name="Calonge A."/>
            <person name="Satari L."/>
            <person name="Pereto Magraner J."/>
            <person name="Porcar Miralles M."/>
        </authorList>
    </citation>
    <scope>NUCLEOTIDE SEQUENCE [LARGE SCALE GENOMIC DNA]</scope>
    <source>
        <strain evidence="3 4">T6</strain>
    </source>
</reference>
<evidence type="ECO:0000259" key="2">
    <source>
        <dbReference type="Pfam" id="PF02371"/>
    </source>
</evidence>
<dbReference type="Pfam" id="PF01548">
    <property type="entry name" value="DEDD_Tnp_IS110"/>
    <property type="match status" value="1"/>
</dbReference>
<dbReference type="NCBIfam" id="NF033542">
    <property type="entry name" value="transpos_IS110"/>
    <property type="match status" value="1"/>
</dbReference>
<dbReference type="InterPro" id="IPR003346">
    <property type="entry name" value="Transposase_20"/>
</dbReference>
<name>A0ABS1VBB8_9PROT</name>
<dbReference type="InterPro" id="IPR047650">
    <property type="entry name" value="Transpos_IS110"/>
</dbReference>
<sequence length="371" mass="41428">MGESITFVGLDVHKATIAVCVAEAGRDGEVRYVGEIPNEPGALDKLAARLGRGGRTPRFAYEAGPCGYGVYRHLRRRGHDCVVVAPNLIPRKSGERIKTDRRDATALARLHRAGELTPVWVPEPEHEAMRDLVRARADMVEALGKARQRLQGFLLRHGRAYDGKRWTWPHRKWLMEQTFSQPAQQVACQEYLDAVNELEARIERLTGRIRDLVPAWSMAPVVEALQAMRGVSLIVASALVAEVGDFTRFDNPRQLMAYLGLVPSEHSSGAKRRQGGITKAGSSLARRMLVEGAWTYRLPARISAQMRPRLAGLPREVRDVAWKAQVRLCARYRRLQAIGKRPQVVVTAIAREMVGFAWAIARMVTPPVRTA</sequence>
<dbReference type="Pfam" id="PF02371">
    <property type="entry name" value="Transposase_20"/>
    <property type="match status" value="1"/>
</dbReference>
<accession>A0ABS1VBB8</accession>
<evidence type="ECO:0000313" key="4">
    <source>
        <dbReference type="Proteomes" id="UP000606490"/>
    </source>
</evidence>
<gene>
    <name evidence="3" type="ORF">JMJ55_26980</name>
</gene>
<dbReference type="Proteomes" id="UP000606490">
    <property type="component" value="Unassembled WGS sequence"/>
</dbReference>
<comment type="caution">
    <text evidence="3">The sequence shown here is derived from an EMBL/GenBank/DDBJ whole genome shotgun (WGS) entry which is preliminary data.</text>
</comment>
<evidence type="ECO:0000259" key="1">
    <source>
        <dbReference type="Pfam" id="PF01548"/>
    </source>
</evidence>
<keyword evidence="4" id="KW-1185">Reference proteome</keyword>
<dbReference type="EMBL" id="JAEUXJ010000023">
    <property type="protein sequence ID" value="MBL6458979.1"/>
    <property type="molecule type" value="Genomic_DNA"/>
</dbReference>
<feature type="domain" description="Transposase IS110-like N-terminal" evidence="1">
    <location>
        <begin position="8"/>
        <end position="155"/>
    </location>
</feature>
<dbReference type="RefSeq" id="WP_202828715.1">
    <property type="nucleotide sequence ID" value="NZ_JAEUXJ010000023.1"/>
</dbReference>
<proteinExistence type="predicted"/>
<dbReference type="PANTHER" id="PTHR33055">
    <property type="entry name" value="TRANSPOSASE FOR INSERTION SEQUENCE ELEMENT IS1111A"/>
    <property type="match status" value="1"/>
</dbReference>
<feature type="domain" description="Transposase IS116/IS110/IS902 C-terminal" evidence="2">
    <location>
        <begin position="223"/>
        <end position="296"/>
    </location>
</feature>